<proteinExistence type="predicted"/>
<dbReference type="RefSeq" id="WP_310091066.1">
    <property type="nucleotide sequence ID" value="NZ_JAVDUU010000001.1"/>
</dbReference>
<reference evidence="1 2" key="1">
    <citation type="submission" date="2023-07" db="EMBL/GenBank/DDBJ databases">
        <title>Sorghum-associated microbial communities from plants grown in Nebraska, USA.</title>
        <authorList>
            <person name="Schachtman D."/>
        </authorList>
    </citation>
    <scope>NUCLEOTIDE SEQUENCE [LARGE SCALE GENOMIC DNA]</scope>
    <source>
        <strain evidence="1 2">3262</strain>
    </source>
</reference>
<evidence type="ECO:0000313" key="1">
    <source>
        <dbReference type="EMBL" id="MDR6940425.1"/>
    </source>
</evidence>
<comment type="caution">
    <text evidence="1">The sequence shown here is derived from an EMBL/GenBank/DDBJ whole genome shotgun (WGS) entry which is preliminary data.</text>
</comment>
<dbReference type="EMBL" id="JAVDUU010000001">
    <property type="protein sequence ID" value="MDR6940425.1"/>
    <property type="molecule type" value="Genomic_DNA"/>
</dbReference>
<protein>
    <submittedName>
        <fullName evidence="1">Uncharacterized protein</fullName>
    </submittedName>
</protein>
<accession>A0ABU1T6D4</accession>
<gene>
    <name evidence="1" type="ORF">J2W55_000253</name>
</gene>
<evidence type="ECO:0000313" key="2">
    <source>
        <dbReference type="Proteomes" id="UP001247620"/>
    </source>
</evidence>
<name>A0ABU1T6D4_9SPHI</name>
<dbReference type="Proteomes" id="UP001247620">
    <property type="component" value="Unassembled WGS sequence"/>
</dbReference>
<sequence>MPKILIINGSLTMGGAEKLIYELTAFAQKNNIVPEVLILDSYEQQYYDQILKQNNVRVIRTRLQSIKHLRAPLKMFKSLYWSVKLRFFANKLYESVHVIGLYNIYRVKNSIRHKHRHLWHVTNAIQNEGGTYNFPEGYFDDKQDTVVCVNTYQVDELKSSYAPEVLKCKIKLFRLFIND</sequence>
<keyword evidence="2" id="KW-1185">Reference proteome</keyword>
<organism evidence="1 2">
    <name type="scientific">Mucilaginibacter pocheonensis</name>
    <dbReference type="NCBI Taxonomy" id="398050"/>
    <lineage>
        <taxon>Bacteria</taxon>
        <taxon>Pseudomonadati</taxon>
        <taxon>Bacteroidota</taxon>
        <taxon>Sphingobacteriia</taxon>
        <taxon>Sphingobacteriales</taxon>
        <taxon>Sphingobacteriaceae</taxon>
        <taxon>Mucilaginibacter</taxon>
    </lineage>
</organism>